<dbReference type="STRING" id="1754190.A0A1Y2ER11"/>
<organism evidence="1 2">
    <name type="scientific">Neocallimastix californiae</name>
    <dbReference type="NCBI Taxonomy" id="1754190"/>
    <lineage>
        <taxon>Eukaryota</taxon>
        <taxon>Fungi</taxon>
        <taxon>Fungi incertae sedis</taxon>
        <taxon>Chytridiomycota</taxon>
        <taxon>Chytridiomycota incertae sedis</taxon>
        <taxon>Neocallimastigomycetes</taxon>
        <taxon>Neocallimastigales</taxon>
        <taxon>Neocallimastigaceae</taxon>
        <taxon>Neocallimastix</taxon>
    </lineage>
</organism>
<dbReference type="AlphaFoldDB" id="A0A1Y2ER11"/>
<reference evidence="1 2" key="1">
    <citation type="submission" date="2016-08" db="EMBL/GenBank/DDBJ databases">
        <title>A Parts List for Fungal Cellulosomes Revealed by Comparative Genomics.</title>
        <authorList>
            <consortium name="DOE Joint Genome Institute"/>
            <person name="Haitjema C.H."/>
            <person name="Gilmore S.P."/>
            <person name="Henske J.K."/>
            <person name="Solomon K.V."/>
            <person name="De Groot R."/>
            <person name="Kuo A."/>
            <person name="Mondo S.J."/>
            <person name="Salamov A.A."/>
            <person name="Labutti K."/>
            <person name="Zhao Z."/>
            <person name="Chiniquy J."/>
            <person name="Barry K."/>
            <person name="Brewer H.M."/>
            <person name="Purvine S.O."/>
            <person name="Wright A.T."/>
            <person name="Boxma B."/>
            <person name="Van Alen T."/>
            <person name="Hackstein J.H."/>
            <person name="Baker S.E."/>
            <person name="Grigoriev I.V."/>
            <person name="O'Malley M.A."/>
        </authorList>
    </citation>
    <scope>NUCLEOTIDE SEQUENCE [LARGE SCALE GENOMIC DNA]</scope>
    <source>
        <strain evidence="1 2">G1</strain>
    </source>
</reference>
<gene>
    <name evidence="1" type="ORF">LY90DRAFT_503128</name>
</gene>
<comment type="caution">
    <text evidence="1">The sequence shown here is derived from an EMBL/GenBank/DDBJ whole genome shotgun (WGS) entry which is preliminary data.</text>
</comment>
<evidence type="ECO:0000313" key="1">
    <source>
        <dbReference type="EMBL" id="ORY73275.1"/>
    </source>
</evidence>
<proteinExistence type="predicted"/>
<keyword evidence="2" id="KW-1185">Reference proteome</keyword>
<evidence type="ECO:0000313" key="2">
    <source>
        <dbReference type="Proteomes" id="UP000193920"/>
    </source>
</evidence>
<name>A0A1Y2ER11_9FUNG</name>
<accession>A0A1Y2ER11</accession>
<dbReference type="EMBL" id="MCOG01000034">
    <property type="protein sequence ID" value="ORY73275.1"/>
    <property type="molecule type" value="Genomic_DNA"/>
</dbReference>
<dbReference type="Proteomes" id="UP000193920">
    <property type="component" value="Unassembled WGS sequence"/>
</dbReference>
<sequence>MSITEETNERIEINAKPLDLSGYAKTKEQKLISHWTNQLISFIFSNKISTITRPIFLLRHLNSSSRNTLAVDLFLFIHIMLYSRFEEIDLTSIESFFLVLLYFICFARQDVNYQLEEPFSEILQLILKKTIENIKVLSKYAKNITPSWFTQDFLQTTLNLAKHEREKSINESCLKEILKIYVCWMKKKFSKKINSFIPELAHFMKIIPYPGVISTTLINSWNLPKENYKLVHIYNFILKEKLQEAGLIGVGVIKKKKRNNINNGWLNEIIKSCDNKEKLVQSLYAMAGILKGFYPYTTDSFLKSNESYLVFDNMTKIFSQKILALLDKFEEIPGAKELIELDHKTFSKLFIDERLLKILFDNMINELRLDEDFFENMFKGSITKNDSYQQAFTKKLESPLFSSLGKQSWAFGVLLWNQIDHLENIYNLERRLVVEKRILLIYEG</sequence>
<protein>
    <submittedName>
        <fullName evidence="1">Uncharacterized protein</fullName>
    </submittedName>
</protein>